<evidence type="ECO:0000259" key="4">
    <source>
        <dbReference type="PROSITE" id="PS50909"/>
    </source>
</evidence>
<dbReference type="CDD" id="cd03561">
    <property type="entry name" value="VHS"/>
    <property type="match status" value="1"/>
</dbReference>
<name>A0A8X7ZY72_POPTO</name>
<dbReference type="PROSITE" id="PS50909">
    <property type="entry name" value="GAT"/>
    <property type="match status" value="1"/>
</dbReference>
<evidence type="ECO:0000259" key="3">
    <source>
        <dbReference type="PROSITE" id="PS50179"/>
    </source>
</evidence>
<sequence length="398" mass="44520">MDKLKLSEWGERLKTGGAQMSRLVSDKVKEILQTPTPESKMVDEATLETMEEPNWGLNLRICSMINSQEFSGTEIVKAIKRKISGKNLVSQRLSLDLLEACTSNCEKVFSEVASEKVLDEMVRMIEIPQTDQGNRDRALQLIRAWGESEDLEYLPVFHQTYRSLKERSLPTPPVEDGSSFPMQYSLESYVHQEPLSPPESYPIPDTGLHGADHGTLPYNFGGVSIEEKNETLVTTRNSLELLSSILNAETEPKPIKDDLTVSLLDKCKQSQPVIQRIIESTTDDEAMLFEALNLHDELQQVILRFNELEAGIKSREQLPESSSNTGANILPAQVEPHNETKIADPPEGPAQAQPRNETRIPEGPAQVEPRKETKTADPPKGESAEFSSQKKIDERESS</sequence>
<dbReference type="GO" id="GO:0043328">
    <property type="term" value="P:protein transport to vacuole involved in ubiquitin-dependent protein catabolic process via the multivesicular body sorting pathway"/>
    <property type="evidence" value="ECO:0007669"/>
    <property type="project" value="InterPro"/>
</dbReference>
<dbReference type="InterPro" id="IPR002014">
    <property type="entry name" value="VHS_dom"/>
</dbReference>
<feature type="region of interest" description="Disordered" evidence="2">
    <location>
        <begin position="337"/>
        <end position="398"/>
    </location>
</feature>
<gene>
    <name evidence="5" type="ORF">POTOM_019968</name>
</gene>
<organism evidence="5 6">
    <name type="scientific">Populus tomentosa</name>
    <name type="common">Chinese white poplar</name>
    <dbReference type="NCBI Taxonomy" id="118781"/>
    <lineage>
        <taxon>Eukaryota</taxon>
        <taxon>Viridiplantae</taxon>
        <taxon>Streptophyta</taxon>
        <taxon>Embryophyta</taxon>
        <taxon>Tracheophyta</taxon>
        <taxon>Spermatophyta</taxon>
        <taxon>Magnoliopsida</taxon>
        <taxon>eudicotyledons</taxon>
        <taxon>Gunneridae</taxon>
        <taxon>Pentapetalae</taxon>
        <taxon>rosids</taxon>
        <taxon>fabids</taxon>
        <taxon>Malpighiales</taxon>
        <taxon>Salicaceae</taxon>
        <taxon>Saliceae</taxon>
        <taxon>Populus</taxon>
    </lineage>
</organism>
<feature type="compositionally biased region" description="Basic and acidic residues" evidence="2">
    <location>
        <begin position="368"/>
        <end position="398"/>
    </location>
</feature>
<dbReference type="AlphaFoldDB" id="A0A8X7ZY72"/>
<dbReference type="Pfam" id="PF00790">
    <property type="entry name" value="VHS"/>
    <property type="match status" value="1"/>
</dbReference>
<evidence type="ECO:0000313" key="5">
    <source>
        <dbReference type="EMBL" id="KAG6776457.1"/>
    </source>
</evidence>
<protein>
    <recommendedName>
        <fullName evidence="7">TOM1-like protein 2</fullName>
    </recommendedName>
</protein>
<dbReference type="PANTHER" id="PTHR46646">
    <property type="entry name" value="TOM1-LIKE PROTEIN 1"/>
    <property type="match status" value="1"/>
</dbReference>
<dbReference type="PANTHER" id="PTHR46646:SF5">
    <property type="entry name" value="TOM1-LIKE PROTEIN 2"/>
    <property type="match status" value="1"/>
</dbReference>
<dbReference type="OrthoDB" id="2018246at2759"/>
<evidence type="ECO:0000256" key="2">
    <source>
        <dbReference type="SAM" id="MobiDB-lite"/>
    </source>
</evidence>
<dbReference type="GO" id="GO:0043130">
    <property type="term" value="F:ubiquitin binding"/>
    <property type="evidence" value="ECO:0007669"/>
    <property type="project" value="InterPro"/>
</dbReference>
<comment type="similarity">
    <text evidence="1">Belongs to the TOM1 family.</text>
</comment>
<accession>A0A8X7ZY72</accession>
<evidence type="ECO:0000256" key="1">
    <source>
        <dbReference type="ARBA" id="ARBA00007708"/>
    </source>
</evidence>
<comment type="caution">
    <text evidence="5">The sequence shown here is derived from an EMBL/GenBank/DDBJ whole genome shotgun (WGS) entry which is preliminary data.</text>
</comment>
<evidence type="ECO:0000313" key="6">
    <source>
        <dbReference type="Proteomes" id="UP000886885"/>
    </source>
</evidence>
<dbReference type="EMBL" id="JAAWWB010000009">
    <property type="protein sequence ID" value="KAG6776457.1"/>
    <property type="molecule type" value="Genomic_DNA"/>
</dbReference>
<evidence type="ECO:0008006" key="7">
    <source>
        <dbReference type="Google" id="ProtNLM"/>
    </source>
</evidence>
<dbReference type="PROSITE" id="PS50179">
    <property type="entry name" value="VHS"/>
    <property type="match status" value="1"/>
</dbReference>
<dbReference type="Pfam" id="PF03127">
    <property type="entry name" value="GAT"/>
    <property type="match status" value="1"/>
</dbReference>
<proteinExistence type="inferred from homology"/>
<dbReference type="InterPro" id="IPR044836">
    <property type="entry name" value="TOL_plant"/>
</dbReference>
<reference evidence="5" key="1">
    <citation type="journal article" date="2020" name="bioRxiv">
        <title>Hybrid origin of Populus tomentosa Carr. identified through genome sequencing and phylogenomic analysis.</title>
        <authorList>
            <person name="An X."/>
            <person name="Gao K."/>
            <person name="Chen Z."/>
            <person name="Li J."/>
            <person name="Yang X."/>
            <person name="Yang X."/>
            <person name="Zhou J."/>
            <person name="Guo T."/>
            <person name="Zhao T."/>
            <person name="Huang S."/>
            <person name="Miao D."/>
            <person name="Khan W.U."/>
            <person name="Rao P."/>
            <person name="Ye M."/>
            <person name="Lei B."/>
            <person name="Liao W."/>
            <person name="Wang J."/>
            <person name="Ji L."/>
            <person name="Li Y."/>
            <person name="Guo B."/>
            <person name="Mustafa N.S."/>
            <person name="Li S."/>
            <person name="Yun Q."/>
            <person name="Keller S.R."/>
            <person name="Mao J."/>
            <person name="Zhang R."/>
            <person name="Strauss S.H."/>
        </authorList>
    </citation>
    <scope>NUCLEOTIDE SEQUENCE</scope>
    <source>
        <strain evidence="5">GM15</strain>
        <tissue evidence="5">Leaf</tissue>
    </source>
</reference>
<keyword evidence="6" id="KW-1185">Reference proteome</keyword>
<dbReference type="GO" id="GO:0035091">
    <property type="term" value="F:phosphatidylinositol binding"/>
    <property type="evidence" value="ECO:0007669"/>
    <property type="project" value="InterPro"/>
</dbReference>
<dbReference type="InterPro" id="IPR004152">
    <property type="entry name" value="GAT_dom"/>
</dbReference>
<feature type="domain" description="GAT" evidence="4">
    <location>
        <begin position="223"/>
        <end position="310"/>
    </location>
</feature>
<feature type="domain" description="VHS" evidence="3">
    <location>
        <begin position="45"/>
        <end position="172"/>
    </location>
</feature>
<dbReference type="SMART" id="SM00288">
    <property type="entry name" value="VHS"/>
    <property type="match status" value="1"/>
</dbReference>
<dbReference type="Proteomes" id="UP000886885">
    <property type="component" value="Chromosome 5A"/>
</dbReference>